<keyword evidence="2" id="KW-1185">Reference proteome</keyword>
<proteinExistence type="predicted"/>
<evidence type="ECO:0000313" key="1">
    <source>
        <dbReference type="EMBL" id="MFC6891069.1"/>
    </source>
</evidence>
<dbReference type="AlphaFoldDB" id="A0ABD5UNU0"/>
<reference evidence="1 2" key="1">
    <citation type="journal article" date="2019" name="Int. J. Syst. Evol. Microbiol.">
        <title>The Global Catalogue of Microorganisms (GCM) 10K type strain sequencing project: providing services to taxonomists for standard genome sequencing and annotation.</title>
        <authorList>
            <consortium name="The Broad Institute Genomics Platform"/>
            <consortium name="The Broad Institute Genome Sequencing Center for Infectious Disease"/>
            <person name="Wu L."/>
            <person name="Ma J."/>
        </authorList>
    </citation>
    <scope>NUCLEOTIDE SEQUENCE [LARGE SCALE GENOMIC DNA]</scope>
    <source>
        <strain evidence="1 2">SKJ47</strain>
    </source>
</reference>
<dbReference type="InterPro" id="IPR056231">
    <property type="entry name" value="VNG_1110C-like"/>
</dbReference>
<accession>A0ABD5UNU0</accession>
<dbReference type="EMBL" id="JBHSXL010000001">
    <property type="protein sequence ID" value="MFC6891069.1"/>
    <property type="molecule type" value="Genomic_DNA"/>
</dbReference>
<organism evidence="1 2">
    <name type="scientific">Halopenitus salinus</name>
    <dbReference type="NCBI Taxonomy" id="1198295"/>
    <lineage>
        <taxon>Archaea</taxon>
        <taxon>Methanobacteriati</taxon>
        <taxon>Methanobacteriota</taxon>
        <taxon>Stenosarchaea group</taxon>
        <taxon>Halobacteria</taxon>
        <taxon>Halobacteriales</taxon>
        <taxon>Haloferacaceae</taxon>
        <taxon>Halopenitus</taxon>
    </lineage>
</organism>
<sequence>MPDPARLRDSTQIVVPCRVLDEIRDRLEAEYTVTVFEADGRCRIIGSPIEIKAVSDFLTRHGITVA</sequence>
<gene>
    <name evidence="1" type="ORF">ACFQE9_00265</name>
</gene>
<protein>
    <submittedName>
        <fullName evidence="1">Uncharacterized protein</fullName>
    </submittedName>
</protein>
<dbReference type="RefSeq" id="WP_379738717.1">
    <property type="nucleotide sequence ID" value="NZ_JBHSVN010000001.1"/>
</dbReference>
<comment type="caution">
    <text evidence="1">The sequence shown here is derived from an EMBL/GenBank/DDBJ whole genome shotgun (WGS) entry which is preliminary data.</text>
</comment>
<name>A0ABD5UNU0_9EURY</name>
<dbReference type="Proteomes" id="UP001596296">
    <property type="component" value="Unassembled WGS sequence"/>
</dbReference>
<evidence type="ECO:0000313" key="2">
    <source>
        <dbReference type="Proteomes" id="UP001596296"/>
    </source>
</evidence>
<dbReference type="Pfam" id="PF24397">
    <property type="entry name" value="VNG_1110C"/>
    <property type="match status" value="1"/>
</dbReference>